<reference evidence="13" key="2">
    <citation type="submission" date="2021-04" db="EMBL/GenBank/DDBJ databases">
        <authorList>
            <person name="Gilroy R."/>
        </authorList>
    </citation>
    <scope>NUCLEOTIDE SEQUENCE</scope>
    <source>
        <strain evidence="13">3204</strain>
    </source>
</reference>
<dbReference type="EMBL" id="DXCM01000063">
    <property type="protein sequence ID" value="HIY93010.1"/>
    <property type="molecule type" value="Genomic_DNA"/>
</dbReference>
<dbReference type="GO" id="GO:0005518">
    <property type="term" value="F:collagen binding"/>
    <property type="evidence" value="ECO:0007669"/>
    <property type="project" value="InterPro"/>
</dbReference>
<evidence type="ECO:0000256" key="3">
    <source>
        <dbReference type="ARBA" id="ARBA00022512"/>
    </source>
</evidence>
<dbReference type="SUPFAM" id="SSF49478">
    <property type="entry name" value="Cna protein B-type domain"/>
    <property type="match status" value="3"/>
</dbReference>
<evidence type="ECO:0000256" key="4">
    <source>
        <dbReference type="ARBA" id="ARBA00022525"/>
    </source>
</evidence>
<comment type="subcellular location">
    <subcellularLocation>
        <location evidence="1">Secreted</location>
        <location evidence="1">Cell wall</location>
        <topology evidence="1">Peptidoglycan-anchor</topology>
    </subcellularLocation>
</comment>
<feature type="compositionally biased region" description="Acidic residues" evidence="7">
    <location>
        <begin position="643"/>
        <end position="658"/>
    </location>
</feature>
<comment type="similarity">
    <text evidence="2">Belongs to the serine-aspartate repeat-containing protein (SDr) family.</text>
</comment>
<proteinExistence type="inferred from homology"/>
<dbReference type="Pfam" id="PF17802">
    <property type="entry name" value="SpaA"/>
    <property type="match status" value="3"/>
</dbReference>
<dbReference type="Gene3D" id="2.60.40.10">
    <property type="entry name" value="Immunoglobulins"/>
    <property type="match status" value="3"/>
</dbReference>
<evidence type="ECO:0000256" key="9">
    <source>
        <dbReference type="SAM" id="SignalP"/>
    </source>
</evidence>
<dbReference type="Pfam" id="PF17961">
    <property type="entry name" value="Big_8"/>
    <property type="match status" value="1"/>
</dbReference>
<dbReference type="AlphaFoldDB" id="A0A9D1ZNV7"/>
<feature type="domain" description="SDR-like Ig" evidence="12">
    <location>
        <begin position="61"/>
        <end position="143"/>
    </location>
</feature>
<evidence type="ECO:0000313" key="13">
    <source>
        <dbReference type="EMBL" id="HIY93010.1"/>
    </source>
</evidence>
<evidence type="ECO:0000259" key="11">
    <source>
        <dbReference type="Pfam" id="PF17802"/>
    </source>
</evidence>
<dbReference type="Pfam" id="PF05737">
    <property type="entry name" value="Collagen_bind"/>
    <property type="match status" value="1"/>
</dbReference>
<dbReference type="InterPro" id="IPR008966">
    <property type="entry name" value="Adhesion_dom_sf"/>
</dbReference>
<sequence length="773" mass="82601">MGNKLRNIFSALIAGLAVVVLAFTFNSNDAKAATNYTNTDMITNTVITNNTPGKEYSMGGTVKLQYDYDSTGYDLHSGDTLTISVPTPLEVIPNSTPFDVIGENGEVIGTAVLGEGNNIIVTFNDNIEDLHNVKGTLNIDTGVTVDRNHAQVGENDVIFGIKDNQNQNDTINVKSNDKNISKKGVLGTDAEGNEIVTWTIIANRNELNFGTLSVYDTITDPNLAYVPGTVVVQEATWKDKNSGTYKRGDTVSSDKYTLNETDKGFSLEIPNSGTQMYAITFQTKVTDPSQISAGTSFKNDANMIGTFPGSGNDSKQIEETASGKVSSGTNSGNGSGDKLGGVTLTKLNEQNINEPLAGAVYDLYKVGSDTPVKTNLTTDENGQIKLTGLSAGDYYFKEVTAPSGYQLNENEIPFTVTGQTTTPVEVTGVDEPEKEELGSIVIKKIDAETGYKLAGAEFNIVNDKGEVVGTITTDRLGLGHFYNLPVGHYKLVETKAPEGYLKGEDIEFDITADDLTPALLSVENEKEVAFEDLYSTLLQKFDRDDMTTGVPGAEYTLYTKDGKALTTSVTNELGIIKVDNLPLGDYYFVETKAPDGYELNPDKIEFSITEESPENGGKPQITSDPKKETEEPATGEPGTGEPGTEEPSTEEPGTEEPDTDKPGTEEPSTEEPGDNNGNEGNTSKPDENGNGDKDDNNGGLIVDPEHPATDNNNNEGGLITNPLNPGTSNNGNSSTSESNGDTLPQTGAESGLLASLLGFVLLISIAYINRRHA</sequence>
<keyword evidence="3" id="KW-0134">Cell wall</keyword>
<dbReference type="InterPro" id="IPR013783">
    <property type="entry name" value="Ig-like_fold"/>
</dbReference>
<name>A0A9D1ZNV7_9LACO</name>
<dbReference type="PANTHER" id="PTHR36108:SF13">
    <property type="entry name" value="COLOSSIN-B-RELATED"/>
    <property type="match status" value="1"/>
</dbReference>
<evidence type="ECO:0000256" key="7">
    <source>
        <dbReference type="SAM" id="MobiDB-lite"/>
    </source>
</evidence>
<accession>A0A9D1ZNV7</accession>
<feature type="domain" description="SpaA-like prealbumin fold" evidence="11">
    <location>
        <begin position="539"/>
        <end position="612"/>
    </location>
</feature>
<dbReference type="Gene3D" id="2.60.40.740">
    <property type="match status" value="1"/>
</dbReference>
<dbReference type="InterPro" id="IPR008456">
    <property type="entry name" value="Collagen-bd_dom"/>
</dbReference>
<feature type="domain" description="SpaA-like prealbumin fold" evidence="11">
    <location>
        <begin position="438"/>
        <end position="516"/>
    </location>
</feature>
<keyword evidence="5 9" id="KW-0732">Signal</keyword>
<dbReference type="Gene3D" id="2.60.40.1280">
    <property type="match status" value="1"/>
</dbReference>
<feature type="region of interest" description="Disordered" evidence="7">
    <location>
        <begin position="305"/>
        <end position="337"/>
    </location>
</feature>
<feature type="compositionally biased region" description="Low complexity" evidence="7">
    <location>
        <begin position="720"/>
        <end position="740"/>
    </location>
</feature>
<keyword evidence="6" id="KW-0572">Peptidoglycan-anchor</keyword>
<feature type="compositionally biased region" description="Basic and acidic residues" evidence="7">
    <location>
        <begin position="684"/>
        <end position="696"/>
    </location>
</feature>
<gene>
    <name evidence="13" type="ORF">H9820_08750</name>
</gene>
<keyword evidence="8" id="KW-0472">Membrane</keyword>
<keyword evidence="8" id="KW-0812">Transmembrane</keyword>
<evidence type="ECO:0000313" key="14">
    <source>
        <dbReference type="Proteomes" id="UP000824013"/>
    </source>
</evidence>
<dbReference type="InterPro" id="IPR041171">
    <property type="entry name" value="SDR_Ig"/>
</dbReference>
<dbReference type="GO" id="GO:0007155">
    <property type="term" value="P:cell adhesion"/>
    <property type="evidence" value="ECO:0007669"/>
    <property type="project" value="InterPro"/>
</dbReference>
<dbReference type="Proteomes" id="UP000824013">
    <property type="component" value="Unassembled WGS sequence"/>
</dbReference>
<evidence type="ECO:0000256" key="5">
    <source>
        <dbReference type="ARBA" id="ARBA00022729"/>
    </source>
</evidence>
<evidence type="ECO:0000256" key="8">
    <source>
        <dbReference type="SAM" id="Phobius"/>
    </source>
</evidence>
<feature type="chain" id="PRO_5038579751" evidence="9">
    <location>
        <begin position="33"/>
        <end position="773"/>
    </location>
</feature>
<dbReference type="InterPro" id="IPR011252">
    <property type="entry name" value="Fibrogen-bd_dom1"/>
</dbReference>
<evidence type="ECO:0000256" key="2">
    <source>
        <dbReference type="ARBA" id="ARBA00007257"/>
    </source>
</evidence>
<comment type="caution">
    <text evidence="13">The sequence shown here is derived from an EMBL/GenBank/DDBJ whole genome shotgun (WGS) entry which is preliminary data.</text>
</comment>
<feature type="domain" description="SpaA-like prealbumin fold" evidence="11">
    <location>
        <begin position="341"/>
        <end position="427"/>
    </location>
</feature>
<protein>
    <submittedName>
        <fullName evidence="13">LPXTG cell wall anchor domain-containing protein</fullName>
    </submittedName>
</protein>
<evidence type="ECO:0000259" key="12">
    <source>
        <dbReference type="Pfam" id="PF17961"/>
    </source>
</evidence>
<dbReference type="PANTHER" id="PTHR36108">
    <property type="entry name" value="COLOSSIN-B-RELATED"/>
    <property type="match status" value="1"/>
</dbReference>
<feature type="region of interest" description="Disordered" evidence="7">
    <location>
        <begin position="608"/>
        <end position="746"/>
    </location>
</feature>
<keyword evidence="8" id="KW-1133">Transmembrane helix</keyword>
<evidence type="ECO:0000259" key="10">
    <source>
        <dbReference type="Pfam" id="PF05737"/>
    </source>
</evidence>
<evidence type="ECO:0000256" key="6">
    <source>
        <dbReference type="ARBA" id="ARBA00023088"/>
    </source>
</evidence>
<feature type="signal peptide" evidence="9">
    <location>
        <begin position="1"/>
        <end position="32"/>
    </location>
</feature>
<evidence type="ECO:0000256" key="1">
    <source>
        <dbReference type="ARBA" id="ARBA00004168"/>
    </source>
</evidence>
<keyword evidence="4" id="KW-0964">Secreted</keyword>
<reference evidence="13" key="1">
    <citation type="journal article" date="2021" name="PeerJ">
        <title>Extensive microbial diversity within the chicken gut microbiome revealed by metagenomics and culture.</title>
        <authorList>
            <person name="Gilroy R."/>
            <person name="Ravi A."/>
            <person name="Getino M."/>
            <person name="Pursley I."/>
            <person name="Horton D.L."/>
            <person name="Alikhan N.F."/>
            <person name="Baker D."/>
            <person name="Gharbi K."/>
            <person name="Hall N."/>
            <person name="Watson M."/>
            <person name="Adriaenssens E.M."/>
            <person name="Foster-Nyarko E."/>
            <person name="Jarju S."/>
            <person name="Secka A."/>
            <person name="Antonio M."/>
            <person name="Oren A."/>
            <person name="Chaudhuri R.R."/>
            <person name="La Ragione R."/>
            <person name="Hildebrand F."/>
            <person name="Pallen M.J."/>
        </authorList>
    </citation>
    <scope>NUCLEOTIDE SEQUENCE</scope>
    <source>
        <strain evidence="13">3204</strain>
    </source>
</reference>
<organism evidence="13 14">
    <name type="scientific">Candidatus Companilactobacillus pullicola</name>
    <dbReference type="NCBI Taxonomy" id="2838523"/>
    <lineage>
        <taxon>Bacteria</taxon>
        <taxon>Bacillati</taxon>
        <taxon>Bacillota</taxon>
        <taxon>Bacilli</taxon>
        <taxon>Lactobacillales</taxon>
        <taxon>Lactobacillaceae</taxon>
        <taxon>Companilactobacillus</taxon>
    </lineage>
</organism>
<dbReference type="SUPFAM" id="SSF49401">
    <property type="entry name" value="Bacterial adhesins"/>
    <property type="match status" value="2"/>
</dbReference>
<dbReference type="InterPro" id="IPR041033">
    <property type="entry name" value="SpaA_PFL_dom_1"/>
</dbReference>
<dbReference type="NCBIfam" id="TIGR01167">
    <property type="entry name" value="LPXTG_anchor"/>
    <property type="match status" value="1"/>
</dbReference>
<feature type="transmembrane region" description="Helical" evidence="8">
    <location>
        <begin position="751"/>
        <end position="768"/>
    </location>
</feature>
<feature type="domain" description="Collagen binding" evidence="10">
    <location>
        <begin position="178"/>
        <end position="303"/>
    </location>
</feature>